<dbReference type="InterPro" id="IPR028098">
    <property type="entry name" value="Glyco_trans_4-like_N"/>
</dbReference>
<dbReference type="PANTHER" id="PTHR45947">
    <property type="entry name" value="SULFOQUINOVOSYL TRANSFERASE SQD2"/>
    <property type="match status" value="1"/>
</dbReference>
<evidence type="ECO:0000313" key="4">
    <source>
        <dbReference type="EMBL" id="GHF10798.1"/>
    </source>
</evidence>
<keyword evidence="4" id="KW-0378">Hydrolase</keyword>
<feature type="domain" description="Glycosyltransferase subfamily 4-like N-terminal" evidence="3">
    <location>
        <begin position="46"/>
        <end position="210"/>
    </location>
</feature>
<sequence length="409" mass="45638">MVSTRRNTNKTQETSISSASNRDEVPSASNLRIALFSGNYNYVKDGANQALNKLVAFLEAQGAAVRVYSPTSSTPAFKPAGTLISVPSIPIPLRDEYRLAIGLPRSIIRDLDRFNPNIVHISAPDILGQKAISYARKRSLPVVASVHTRFEKYLSYYRLGWLEKYLESKIAKVYNSCDEIFIPTPCMEDILRDTGVIVPMKTWTRGIDLDLYSPTKRDESWRQKQGFAKDDVVITFVGRVVLEKGLDTFADALDILIDRGVKFKTLVIGEGPKREWFTERMPHAQFLGFQSGEDLARAYASSDIFFNPSNTETFGNVTLEAMASGVAQVCAQACGSQFLVVDGETGYLAPHDDAPAFAEKLEMLITDKETRQKFSEASIARGLSFNWRSVLGQVISHYQELLSLKERAH</sequence>
<dbReference type="GO" id="GO:0016787">
    <property type="term" value="F:hydrolase activity"/>
    <property type="evidence" value="ECO:0007669"/>
    <property type="project" value="UniProtKB-KW"/>
</dbReference>
<dbReference type="Proteomes" id="UP000630923">
    <property type="component" value="Unassembled WGS sequence"/>
</dbReference>
<evidence type="ECO:0000313" key="5">
    <source>
        <dbReference type="Proteomes" id="UP000630923"/>
    </source>
</evidence>
<name>A0A919AJD9_9PROT</name>
<dbReference type="Gene3D" id="3.40.50.2000">
    <property type="entry name" value="Glycogen Phosphorylase B"/>
    <property type="match status" value="2"/>
</dbReference>
<accession>A0A919AJD9</accession>
<reference evidence="4" key="2">
    <citation type="submission" date="2020-09" db="EMBL/GenBank/DDBJ databases">
        <authorList>
            <person name="Sun Q."/>
            <person name="Kim S."/>
        </authorList>
    </citation>
    <scope>NUCLEOTIDE SEQUENCE</scope>
    <source>
        <strain evidence="4">KCTC 42590</strain>
    </source>
</reference>
<feature type="domain" description="Glycosyl transferase family 1" evidence="2">
    <location>
        <begin position="219"/>
        <end position="378"/>
    </location>
</feature>
<dbReference type="SUPFAM" id="SSF53756">
    <property type="entry name" value="UDP-Glycosyltransferase/glycogen phosphorylase"/>
    <property type="match status" value="1"/>
</dbReference>
<evidence type="ECO:0000259" key="3">
    <source>
        <dbReference type="Pfam" id="PF13439"/>
    </source>
</evidence>
<proteinExistence type="predicted"/>
<dbReference type="InterPro" id="IPR050194">
    <property type="entry name" value="Glycosyltransferase_grp1"/>
</dbReference>
<reference evidence="4" key="1">
    <citation type="journal article" date="2014" name="Int. J. Syst. Evol. Microbiol.">
        <title>Complete genome sequence of Corynebacterium casei LMG S-19264T (=DSM 44701T), isolated from a smear-ripened cheese.</title>
        <authorList>
            <consortium name="US DOE Joint Genome Institute (JGI-PGF)"/>
            <person name="Walter F."/>
            <person name="Albersmeier A."/>
            <person name="Kalinowski J."/>
            <person name="Ruckert C."/>
        </authorList>
    </citation>
    <scope>NUCLEOTIDE SEQUENCE</scope>
    <source>
        <strain evidence="4">KCTC 42590</strain>
    </source>
</reference>
<dbReference type="Pfam" id="PF13439">
    <property type="entry name" value="Glyco_transf_4"/>
    <property type="match status" value="1"/>
</dbReference>
<dbReference type="InterPro" id="IPR001296">
    <property type="entry name" value="Glyco_trans_1"/>
</dbReference>
<dbReference type="EMBL" id="BNCI01000001">
    <property type="protein sequence ID" value="GHF10798.1"/>
    <property type="molecule type" value="Genomic_DNA"/>
</dbReference>
<evidence type="ECO:0000256" key="1">
    <source>
        <dbReference type="SAM" id="MobiDB-lite"/>
    </source>
</evidence>
<feature type="compositionally biased region" description="Polar residues" evidence="1">
    <location>
        <begin position="1"/>
        <end position="20"/>
    </location>
</feature>
<dbReference type="GO" id="GO:0016757">
    <property type="term" value="F:glycosyltransferase activity"/>
    <property type="evidence" value="ECO:0007669"/>
    <property type="project" value="InterPro"/>
</dbReference>
<comment type="caution">
    <text evidence="4">The sequence shown here is derived from an EMBL/GenBank/DDBJ whole genome shotgun (WGS) entry which is preliminary data.</text>
</comment>
<dbReference type="AlphaFoldDB" id="A0A919AJD9"/>
<keyword evidence="5" id="KW-1185">Reference proteome</keyword>
<feature type="region of interest" description="Disordered" evidence="1">
    <location>
        <begin position="1"/>
        <end position="23"/>
    </location>
</feature>
<dbReference type="PANTHER" id="PTHR45947:SF3">
    <property type="entry name" value="SULFOQUINOVOSYL TRANSFERASE SQD2"/>
    <property type="match status" value="1"/>
</dbReference>
<dbReference type="Pfam" id="PF00534">
    <property type="entry name" value="Glycos_transf_1"/>
    <property type="match status" value="1"/>
</dbReference>
<protein>
    <submittedName>
        <fullName evidence="4">Glycosyl hydrolase</fullName>
    </submittedName>
</protein>
<dbReference type="RefSeq" id="WP_191249568.1">
    <property type="nucleotide sequence ID" value="NZ_BNCI01000001.1"/>
</dbReference>
<evidence type="ECO:0000259" key="2">
    <source>
        <dbReference type="Pfam" id="PF00534"/>
    </source>
</evidence>
<gene>
    <name evidence="4" type="ORF">GCM10017044_00600</name>
</gene>
<dbReference type="CDD" id="cd03814">
    <property type="entry name" value="GT4-like"/>
    <property type="match status" value="1"/>
</dbReference>
<organism evidence="4 5">
    <name type="scientific">Kordiimonas sediminis</name>
    <dbReference type="NCBI Taxonomy" id="1735581"/>
    <lineage>
        <taxon>Bacteria</taxon>
        <taxon>Pseudomonadati</taxon>
        <taxon>Pseudomonadota</taxon>
        <taxon>Alphaproteobacteria</taxon>
        <taxon>Kordiimonadales</taxon>
        <taxon>Kordiimonadaceae</taxon>
        <taxon>Kordiimonas</taxon>
    </lineage>
</organism>